<feature type="domain" description="Cell wall hydrolase SleB" evidence="2">
    <location>
        <begin position="102"/>
        <end position="161"/>
    </location>
</feature>
<organism evidence="3 4">
    <name type="scientific">Candidatus Scatomorpha intestinigallinarum</name>
    <dbReference type="NCBI Taxonomy" id="2840923"/>
    <lineage>
        <taxon>Bacteria</taxon>
        <taxon>Bacillati</taxon>
        <taxon>Bacillota</taxon>
        <taxon>Clostridia</taxon>
        <taxon>Eubacteriales</taxon>
        <taxon>Candidatus Scatomorpha</taxon>
    </lineage>
</organism>
<dbReference type="Gene3D" id="1.10.10.2520">
    <property type="entry name" value="Cell wall hydrolase SleB, domain 1"/>
    <property type="match status" value="1"/>
</dbReference>
<protein>
    <submittedName>
        <fullName evidence="3">Cell wall hydrolase</fullName>
    </submittedName>
</protein>
<dbReference type="Proteomes" id="UP000824238">
    <property type="component" value="Unassembled WGS sequence"/>
</dbReference>
<evidence type="ECO:0000313" key="4">
    <source>
        <dbReference type="Proteomes" id="UP000824238"/>
    </source>
</evidence>
<sequence>MKQLLSVCAGPLSALMAALALCAPLHRAVDAGIDPATDYGEAMIDAAAAGDEEAGRAAEAARNEKIELLGLDEEEISYDDLALLAKVIHTEAGSAWLSMEWKMAVGEVLLNRVASPEFPDTLRDCAFQPGQYTAADEGWFEVLLPFRDCVEAAFRLLSGERVLRDPSVVFQSGGVQGGGVALELTDSVYGSVYFCYTSRPELYG</sequence>
<evidence type="ECO:0000256" key="1">
    <source>
        <dbReference type="SAM" id="SignalP"/>
    </source>
</evidence>
<name>A0A9D1DMG7_9FIRM</name>
<evidence type="ECO:0000313" key="3">
    <source>
        <dbReference type="EMBL" id="HIR55580.1"/>
    </source>
</evidence>
<dbReference type="InterPro" id="IPR042047">
    <property type="entry name" value="SleB_dom1"/>
</dbReference>
<keyword evidence="1" id="KW-0732">Signal</keyword>
<reference evidence="3" key="2">
    <citation type="journal article" date="2021" name="PeerJ">
        <title>Extensive microbial diversity within the chicken gut microbiome revealed by metagenomics and culture.</title>
        <authorList>
            <person name="Gilroy R."/>
            <person name="Ravi A."/>
            <person name="Getino M."/>
            <person name="Pursley I."/>
            <person name="Horton D.L."/>
            <person name="Alikhan N.F."/>
            <person name="Baker D."/>
            <person name="Gharbi K."/>
            <person name="Hall N."/>
            <person name="Watson M."/>
            <person name="Adriaenssens E.M."/>
            <person name="Foster-Nyarko E."/>
            <person name="Jarju S."/>
            <person name="Secka A."/>
            <person name="Antonio M."/>
            <person name="Oren A."/>
            <person name="Chaudhuri R.R."/>
            <person name="La Ragione R."/>
            <person name="Hildebrand F."/>
            <person name="Pallen M.J."/>
        </authorList>
    </citation>
    <scope>NUCLEOTIDE SEQUENCE</scope>
    <source>
        <strain evidence="3">ChiGjej3B3-7149</strain>
    </source>
</reference>
<accession>A0A9D1DMG7</accession>
<dbReference type="AlphaFoldDB" id="A0A9D1DMG7"/>
<comment type="caution">
    <text evidence="3">The sequence shown here is derived from an EMBL/GenBank/DDBJ whole genome shotgun (WGS) entry which is preliminary data.</text>
</comment>
<feature type="signal peptide" evidence="1">
    <location>
        <begin position="1"/>
        <end position="22"/>
    </location>
</feature>
<feature type="chain" id="PRO_5039236210" evidence="1">
    <location>
        <begin position="23"/>
        <end position="204"/>
    </location>
</feature>
<keyword evidence="3" id="KW-0378">Hydrolase</keyword>
<dbReference type="EMBL" id="DVHH01000197">
    <property type="protein sequence ID" value="HIR55580.1"/>
    <property type="molecule type" value="Genomic_DNA"/>
</dbReference>
<dbReference type="Pfam" id="PF07486">
    <property type="entry name" value="Hydrolase_2"/>
    <property type="match status" value="1"/>
</dbReference>
<dbReference type="InterPro" id="IPR011105">
    <property type="entry name" value="Cell_wall_hydrolase_SleB"/>
</dbReference>
<reference evidence="3" key="1">
    <citation type="submission" date="2020-10" db="EMBL/GenBank/DDBJ databases">
        <authorList>
            <person name="Gilroy R."/>
        </authorList>
    </citation>
    <scope>NUCLEOTIDE SEQUENCE</scope>
    <source>
        <strain evidence="3">ChiGjej3B3-7149</strain>
    </source>
</reference>
<evidence type="ECO:0000259" key="2">
    <source>
        <dbReference type="Pfam" id="PF07486"/>
    </source>
</evidence>
<gene>
    <name evidence="3" type="ORF">IAD36_08315</name>
</gene>
<dbReference type="GO" id="GO:0016787">
    <property type="term" value="F:hydrolase activity"/>
    <property type="evidence" value="ECO:0007669"/>
    <property type="project" value="UniProtKB-KW"/>
</dbReference>
<proteinExistence type="predicted"/>